<dbReference type="PANTHER" id="PTHR33307">
    <property type="entry name" value="ALPHA-RHAMNOSIDASE (EUROFUNG)"/>
    <property type="match status" value="1"/>
</dbReference>
<dbReference type="EMBL" id="CACRSY010000009">
    <property type="protein sequence ID" value="VYT02578.1"/>
    <property type="molecule type" value="Genomic_DNA"/>
</dbReference>
<organism evidence="2">
    <name type="scientific">Blautia hansenii</name>
    <name type="common">Ruminococcus hansenii</name>
    <dbReference type="NCBI Taxonomy" id="1322"/>
    <lineage>
        <taxon>Bacteria</taxon>
        <taxon>Bacillati</taxon>
        <taxon>Bacillota</taxon>
        <taxon>Clostridia</taxon>
        <taxon>Lachnospirales</taxon>
        <taxon>Lachnospiraceae</taxon>
        <taxon>Blautia</taxon>
    </lineage>
</organism>
<proteinExistence type="predicted"/>
<reference evidence="2" key="1">
    <citation type="submission" date="2019-11" db="EMBL/GenBank/DDBJ databases">
        <authorList>
            <person name="Feng L."/>
        </authorList>
    </citation>
    <scope>NUCLEOTIDE SEQUENCE</scope>
    <source>
        <strain evidence="2">BhanseniiLFYP23</strain>
    </source>
</reference>
<dbReference type="InterPro" id="IPR016007">
    <property type="entry name" value="Alpha_rhamnosid"/>
</dbReference>
<dbReference type="InterPro" id="IPR013737">
    <property type="entry name" value="Bac_rhamnosid_N"/>
</dbReference>
<evidence type="ECO:0000259" key="1">
    <source>
        <dbReference type="Pfam" id="PF08531"/>
    </source>
</evidence>
<gene>
    <name evidence="2" type="ORF">BHLFYP23_02513</name>
</gene>
<evidence type="ECO:0000313" key="2">
    <source>
        <dbReference type="EMBL" id="VYT02578.1"/>
    </source>
</evidence>
<dbReference type="Gene3D" id="2.60.120.260">
    <property type="entry name" value="Galactose-binding domain-like"/>
    <property type="match status" value="1"/>
</dbReference>
<sequence length="72" mass="8064">MNFTDSGKKVKKGRLYATAHGVYEASLNGQTVGDYRMAPGWTSYHNRLQYQIYDVTEMLATDNKIAITVGNC</sequence>
<feature type="domain" description="Bacterial alpha-L-rhamnosidase N-terminal" evidence="1">
    <location>
        <begin position="8"/>
        <end position="71"/>
    </location>
</feature>
<protein>
    <recommendedName>
        <fullName evidence="1">Bacterial alpha-L-rhamnosidase N-terminal domain-containing protein</fullName>
    </recommendedName>
</protein>
<dbReference type="RefSeq" id="WP_004221339.1">
    <property type="nucleotide sequence ID" value="NZ_CACRSY010000009.1"/>
</dbReference>
<accession>A0A6N2TA68</accession>
<dbReference type="Pfam" id="PF08531">
    <property type="entry name" value="Bac_rhamnosid_N"/>
    <property type="match status" value="1"/>
</dbReference>
<dbReference type="PANTHER" id="PTHR33307:SF6">
    <property type="entry name" value="ALPHA-RHAMNOSIDASE (EUROFUNG)-RELATED"/>
    <property type="match status" value="1"/>
</dbReference>
<name>A0A6N2TA68_BLAHA</name>
<dbReference type="AlphaFoldDB" id="A0A6N2TA68"/>